<comment type="caution">
    <text evidence="6">The sequence shown here is derived from an EMBL/GenBank/DDBJ whole genome shotgun (WGS) entry which is preliminary data.</text>
</comment>
<dbReference type="EMBL" id="JACBZD010000002">
    <property type="protein sequence ID" value="NYI07777.1"/>
    <property type="molecule type" value="Genomic_DNA"/>
</dbReference>
<dbReference type="SUPFAM" id="SSF100950">
    <property type="entry name" value="NagB/RpiA/CoA transferase-like"/>
    <property type="match status" value="1"/>
</dbReference>
<comment type="catalytic activity">
    <reaction evidence="4">
        <text>(6S)-5-formyl-5,6,7,8-tetrahydrofolate + ATP = (6R)-5,10-methenyltetrahydrofolate + ADP + phosphate</text>
        <dbReference type="Rhea" id="RHEA:10488"/>
        <dbReference type="ChEBI" id="CHEBI:30616"/>
        <dbReference type="ChEBI" id="CHEBI:43474"/>
        <dbReference type="ChEBI" id="CHEBI:57455"/>
        <dbReference type="ChEBI" id="CHEBI:57457"/>
        <dbReference type="ChEBI" id="CHEBI:456216"/>
        <dbReference type="EC" id="6.3.3.2"/>
    </reaction>
</comment>
<dbReference type="InterPro" id="IPR002698">
    <property type="entry name" value="FTHF_cligase"/>
</dbReference>
<dbReference type="Pfam" id="PF01812">
    <property type="entry name" value="5-FTHF_cyc-lig"/>
    <property type="match status" value="1"/>
</dbReference>
<evidence type="ECO:0000256" key="5">
    <source>
        <dbReference type="SAM" id="MobiDB-lite"/>
    </source>
</evidence>
<dbReference type="Gene3D" id="3.40.50.10420">
    <property type="entry name" value="NagB/RpiA/CoA transferase-like"/>
    <property type="match status" value="1"/>
</dbReference>
<dbReference type="InterPro" id="IPR037171">
    <property type="entry name" value="NagB/RpiA_transferase-like"/>
</dbReference>
<proteinExistence type="inferred from homology"/>
<feature type="region of interest" description="Disordered" evidence="5">
    <location>
        <begin position="221"/>
        <end position="255"/>
    </location>
</feature>
<name>A0A853A0V9_9ACTN</name>
<accession>A0A853A0V9</accession>
<dbReference type="AlphaFoldDB" id="A0A853A0V9"/>
<reference evidence="6 7" key="1">
    <citation type="submission" date="2020-07" db="EMBL/GenBank/DDBJ databases">
        <title>Sequencing the genomes of 1000 actinobacteria strains.</title>
        <authorList>
            <person name="Klenk H.-P."/>
        </authorList>
    </citation>
    <scope>NUCLEOTIDE SEQUENCE [LARGE SCALE GENOMIC DNA]</scope>
    <source>
        <strain evidence="6 7">DSM 42178</strain>
    </source>
</reference>
<evidence type="ECO:0000256" key="4">
    <source>
        <dbReference type="RuleBase" id="RU361279"/>
    </source>
</evidence>
<dbReference type="Proteomes" id="UP000567795">
    <property type="component" value="Unassembled WGS sequence"/>
</dbReference>
<protein>
    <recommendedName>
        <fullName evidence="4">5-formyltetrahydrofolate cyclo-ligase</fullName>
        <ecNumber evidence="4">6.3.3.2</ecNumber>
    </recommendedName>
</protein>
<evidence type="ECO:0000313" key="6">
    <source>
        <dbReference type="EMBL" id="NYI07777.1"/>
    </source>
</evidence>
<evidence type="ECO:0000313" key="7">
    <source>
        <dbReference type="Proteomes" id="UP000567795"/>
    </source>
</evidence>
<dbReference type="EC" id="6.3.3.2" evidence="4"/>
<dbReference type="GO" id="GO:0005524">
    <property type="term" value="F:ATP binding"/>
    <property type="evidence" value="ECO:0007669"/>
    <property type="project" value="UniProtKB-KW"/>
</dbReference>
<feature type="region of interest" description="Disordered" evidence="5">
    <location>
        <begin position="39"/>
        <end position="67"/>
    </location>
</feature>
<dbReference type="InterPro" id="IPR024185">
    <property type="entry name" value="FTHF_cligase-like_sf"/>
</dbReference>
<keyword evidence="6" id="KW-0436">Ligase</keyword>
<dbReference type="GO" id="GO:0009396">
    <property type="term" value="P:folic acid-containing compound biosynthetic process"/>
    <property type="evidence" value="ECO:0007669"/>
    <property type="project" value="TreeGrafter"/>
</dbReference>
<keyword evidence="4" id="KW-0460">Magnesium</keyword>
<sequence>MNDKRALRSRLLADRRRRAVGDGAADASRDAARRLARLLELPELPGDRTTPRAAPTGAAGAPDDAAPGAAPTVAAYASFGTEPDTFALLDALAARGTRVLLPVLLPDLDLDWARYEGRERLVSGDAGMVRPDGPTLGREAVLGCAAVVVPGLAVDERGVRLGRGGGSYDRVLERLAEQRRRGGRHVPVIVLLHEGEVLERVPAEPHDRPVDIAVTPSAVHRFPRPAEAEAEAPDVDAPADVQAPAAEAGPAGAAG</sequence>
<dbReference type="GO" id="GO:0035999">
    <property type="term" value="P:tetrahydrofolate interconversion"/>
    <property type="evidence" value="ECO:0007669"/>
    <property type="project" value="TreeGrafter"/>
</dbReference>
<gene>
    <name evidence="6" type="ORF">FHU37_004806</name>
</gene>
<keyword evidence="3 4" id="KW-0067">ATP-binding</keyword>
<feature type="compositionally biased region" description="Low complexity" evidence="5">
    <location>
        <begin position="51"/>
        <end position="67"/>
    </location>
</feature>
<keyword evidence="2 4" id="KW-0547">Nucleotide-binding</keyword>
<evidence type="ECO:0000256" key="3">
    <source>
        <dbReference type="ARBA" id="ARBA00022840"/>
    </source>
</evidence>
<evidence type="ECO:0000256" key="2">
    <source>
        <dbReference type="ARBA" id="ARBA00022741"/>
    </source>
</evidence>
<dbReference type="PANTHER" id="PTHR23407">
    <property type="entry name" value="ATPASE INHIBITOR/5-FORMYLTETRAHYDROFOLATE CYCLO-LIGASE"/>
    <property type="match status" value="1"/>
</dbReference>
<dbReference type="PANTHER" id="PTHR23407:SF1">
    <property type="entry name" value="5-FORMYLTETRAHYDROFOLATE CYCLO-LIGASE"/>
    <property type="match status" value="1"/>
</dbReference>
<organism evidence="6 7">
    <name type="scientific">Allostreptomyces psammosilenae</name>
    <dbReference type="NCBI Taxonomy" id="1892865"/>
    <lineage>
        <taxon>Bacteria</taxon>
        <taxon>Bacillati</taxon>
        <taxon>Actinomycetota</taxon>
        <taxon>Actinomycetes</taxon>
        <taxon>Kitasatosporales</taxon>
        <taxon>Streptomycetaceae</taxon>
        <taxon>Allostreptomyces</taxon>
    </lineage>
</organism>
<keyword evidence="7" id="KW-1185">Reference proteome</keyword>
<comment type="similarity">
    <text evidence="1 4">Belongs to the 5-formyltetrahydrofolate cyclo-ligase family.</text>
</comment>
<feature type="compositionally biased region" description="Low complexity" evidence="5">
    <location>
        <begin position="235"/>
        <end position="255"/>
    </location>
</feature>
<dbReference type="NCBIfam" id="TIGR02727">
    <property type="entry name" value="MTHFS_bact"/>
    <property type="match status" value="1"/>
</dbReference>
<dbReference type="GO" id="GO:0030272">
    <property type="term" value="F:5-formyltetrahydrofolate cyclo-ligase activity"/>
    <property type="evidence" value="ECO:0007669"/>
    <property type="project" value="UniProtKB-EC"/>
</dbReference>
<comment type="cofactor">
    <cofactor evidence="4">
        <name>Mg(2+)</name>
        <dbReference type="ChEBI" id="CHEBI:18420"/>
    </cofactor>
</comment>
<keyword evidence="4" id="KW-0479">Metal-binding</keyword>
<dbReference type="GO" id="GO:0046872">
    <property type="term" value="F:metal ion binding"/>
    <property type="evidence" value="ECO:0007669"/>
    <property type="project" value="UniProtKB-KW"/>
</dbReference>
<dbReference type="RefSeq" id="WP_312892822.1">
    <property type="nucleotide sequence ID" value="NZ_JACBZD010000002.1"/>
</dbReference>
<evidence type="ECO:0000256" key="1">
    <source>
        <dbReference type="ARBA" id="ARBA00010638"/>
    </source>
</evidence>